<evidence type="ECO:0000313" key="1">
    <source>
        <dbReference type="EMBL" id="BAO18952.1"/>
    </source>
</evidence>
<dbReference type="EMBL" id="AB853026">
    <property type="protein sequence ID" value="BAO18952.1"/>
    <property type="molecule type" value="Genomic_DNA"/>
</dbReference>
<protein>
    <submittedName>
        <fullName evidence="1">Uncharacterized protein</fullName>
    </submittedName>
</protein>
<geneLocation type="plasmid" evidence="1">
    <name>pM7012</name>
</geneLocation>
<dbReference type="RefSeq" id="WP_023842495.1">
    <property type="nucleotide sequence ID" value="NC_022995.1"/>
</dbReference>
<accession>V5YNJ7</accession>
<dbReference type="AlphaFoldDB" id="V5YNJ7"/>
<sequence length="150" mass="16874">MTVANVERICRFCRHRWEHEIGGFCPACHRFQVPVSEIKAMERGMGIQYHAAQGQSGAYRFVTTHGAEDVSVPHADERWSFDAPHKLVSLEALPEIPGFMDDDRQILRLLQAHGVISTKLDLTDIRQIPAWGSLRDVVRAAVKMARAGDL</sequence>
<keyword evidence="1" id="KW-0614">Plasmid</keyword>
<organism evidence="1">
    <name type="scientific">Burkholderia sp. M701</name>
    <dbReference type="NCBI Taxonomy" id="326454"/>
    <lineage>
        <taxon>Bacteria</taxon>
        <taxon>Pseudomonadati</taxon>
        <taxon>Pseudomonadota</taxon>
        <taxon>Betaproteobacteria</taxon>
        <taxon>Burkholderiales</taxon>
        <taxon>Burkholderiaceae</taxon>
        <taxon>Burkholderia</taxon>
    </lineage>
</organism>
<reference evidence="1" key="2">
    <citation type="submission" date="2024-06" db="EMBL/GenBank/DDBJ databases">
        <authorList>
            <person name="Sakai Y."/>
            <person name="Fujii T."/>
        </authorList>
    </citation>
    <scope>NUCLEOTIDE SEQUENCE</scope>
    <source>
        <strain evidence="1">M701</strain>
        <plasmid evidence="1">pM7012</plasmid>
    </source>
</reference>
<reference evidence="1" key="1">
    <citation type="journal article" date="2014" name="Microbiology">
        <title>A 2,4-dichlorophenoxyacetic acid degradation plasmid pM7012 discloses distribution of an unclassified megaplasmid group across bacterial species.</title>
        <authorList>
            <person name="Sakai Y."/>
            <person name="Ogawa N."/>
            <person name="Shimomura Y."/>
            <person name="Fujii T."/>
        </authorList>
    </citation>
    <scope>NUCLEOTIDE SEQUENCE</scope>
    <source>
        <strain evidence="1">M701</strain>
    </source>
</reference>
<proteinExistence type="predicted"/>
<name>V5YNJ7_9BURK</name>